<keyword evidence="1" id="KW-1133">Transmembrane helix</keyword>
<keyword evidence="1" id="KW-0812">Transmembrane</keyword>
<dbReference type="EMBL" id="PNCO02000001">
    <property type="protein sequence ID" value="NKC17669.1"/>
    <property type="molecule type" value="Genomic_DNA"/>
</dbReference>
<gene>
    <name evidence="2" type="ORF">CWC29_002240</name>
</gene>
<accession>A0A8T6YN57</accession>
<feature type="transmembrane region" description="Helical" evidence="1">
    <location>
        <begin position="47"/>
        <end position="68"/>
    </location>
</feature>
<reference evidence="2" key="1">
    <citation type="submission" date="2019-10" db="EMBL/GenBank/DDBJ databases">
        <authorList>
            <person name="Paulsen S."/>
        </authorList>
    </citation>
    <scope>NUCLEOTIDE SEQUENCE</scope>
    <source>
        <strain evidence="2">S4498</strain>
    </source>
</reference>
<dbReference type="Proteomes" id="UP000307537">
    <property type="component" value="Unassembled WGS sequence"/>
</dbReference>
<evidence type="ECO:0000313" key="3">
    <source>
        <dbReference type="Proteomes" id="UP000307537"/>
    </source>
</evidence>
<keyword evidence="1" id="KW-0472">Membrane</keyword>
<comment type="caution">
    <text evidence="2">The sequence shown here is derived from an EMBL/GenBank/DDBJ whole genome shotgun (WGS) entry which is preliminary data.</text>
</comment>
<protein>
    <submittedName>
        <fullName evidence="2">DUF3649 domain-containing protein</fullName>
    </submittedName>
</protein>
<proteinExistence type="predicted"/>
<feature type="transmembrane region" description="Helical" evidence="1">
    <location>
        <begin position="74"/>
        <end position="92"/>
    </location>
</feature>
<organism evidence="2 3">
    <name type="scientific">Pseudoalteromonas galatheae</name>
    <dbReference type="NCBI Taxonomy" id="579562"/>
    <lineage>
        <taxon>Bacteria</taxon>
        <taxon>Pseudomonadati</taxon>
        <taxon>Pseudomonadota</taxon>
        <taxon>Gammaproteobacteria</taxon>
        <taxon>Alteromonadales</taxon>
        <taxon>Pseudoalteromonadaceae</taxon>
        <taxon>Pseudoalteromonas</taxon>
    </lineage>
</organism>
<keyword evidence="3" id="KW-1185">Reference proteome</keyword>
<dbReference type="RefSeq" id="WP_102057403.1">
    <property type="nucleotide sequence ID" value="NZ_CAXNSI010000002.1"/>
</dbReference>
<evidence type="ECO:0000256" key="1">
    <source>
        <dbReference type="SAM" id="Phobius"/>
    </source>
</evidence>
<feature type="transmembrane region" description="Helical" evidence="1">
    <location>
        <begin position="17"/>
        <end position="35"/>
    </location>
</feature>
<name>A0A8T6YN57_9GAMM</name>
<dbReference type="AlphaFoldDB" id="A0A8T6YN57"/>
<evidence type="ECO:0000313" key="2">
    <source>
        <dbReference type="EMBL" id="NKC17669.1"/>
    </source>
</evidence>
<sequence length="96" mass="10420">MKPLFKPTPAAHITCRVLLSVIGGYVIANLSAMLISYLPSDNKVDGIVAGMMSSFIIYTLIVIVVFAVKSTTRAIFFIALLVVLLSVLVMYLEKAI</sequence>